<dbReference type="HAMAP" id="MF_00362">
    <property type="entry name" value="Ribosomal_uL10"/>
    <property type="match status" value="1"/>
</dbReference>
<evidence type="ECO:0000256" key="4">
    <source>
        <dbReference type="ARBA" id="ARBA00023274"/>
    </source>
</evidence>
<proteinExistence type="inferred from homology"/>
<dbReference type="InterPro" id="IPR022973">
    <property type="entry name" value="Ribosomal_uL10_bac"/>
</dbReference>
<dbReference type="EMBL" id="BQKE01000001">
    <property type="protein sequence ID" value="GJM62075.1"/>
    <property type="molecule type" value="Genomic_DNA"/>
</dbReference>
<evidence type="ECO:0000256" key="5">
    <source>
        <dbReference type="ARBA" id="ARBA00035202"/>
    </source>
</evidence>
<sequence>MNREEKLQIINDLTAKLKENNVFYITDAAGLSVADVNDLRRACFNKGVEYKLYKNTLIQKALENLGADVSDFEGGKVFAGQSGIMFATEETASIPAKVIKEFRKTNEKPILKGASIDFDLFVGDDKVDTLSKLKSKAELIGEVIGLLQSPAKNVISALSSGGDNLAGIIKTLSER</sequence>
<keyword evidence="8" id="KW-1185">Reference proteome</keyword>
<reference evidence="7 8" key="1">
    <citation type="submission" date="2021-12" db="EMBL/GenBank/DDBJ databases">
        <title>Genome sequencing of bacteria with rrn-lacking chromosome and rrn-plasmid.</title>
        <authorList>
            <person name="Anda M."/>
            <person name="Iwasaki W."/>
        </authorList>
    </citation>
    <scope>NUCLEOTIDE SEQUENCE [LARGE SCALE GENOMIC DNA]</scope>
    <source>
        <strain evidence="7 8">NBRC 15940</strain>
    </source>
</reference>
<dbReference type="Gene3D" id="3.30.70.1730">
    <property type="match status" value="1"/>
</dbReference>
<evidence type="ECO:0000256" key="3">
    <source>
        <dbReference type="ARBA" id="ARBA00022980"/>
    </source>
</evidence>
<evidence type="ECO:0000256" key="1">
    <source>
        <dbReference type="ARBA" id="ARBA00002633"/>
    </source>
</evidence>
<dbReference type="SUPFAM" id="SSF160369">
    <property type="entry name" value="Ribosomal protein L10-like"/>
    <property type="match status" value="1"/>
</dbReference>
<evidence type="ECO:0000313" key="8">
    <source>
        <dbReference type="Proteomes" id="UP001310022"/>
    </source>
</evidence>
<dbReference type="GO" id="GO:0070180">
    <property type="term" value="F:large ribosomal subunit rRNA binding"/>
    <property type="evidence" value="ECO:0007669"/>
    <property type="project" value="UniProtKB-UniRule"/>
</dbReference>
<dbReference type="AlphaFoldDB" id="A0AAN4W1A4"/>
<keyword evidence="4 6" id="KW-0687">Ribonucleoprotein</keyword>
<dbReference type="PROSITE" id="PS01109">
    <property type="entry name" value="RIBOSOMAL_L10"/>
    <property type="match status" value="1"/>
</dbReference>
<dbReference type="PANTHER" id="PTHR11560">
    <property type="entry name" value="39S RIBOSOMAL PROTEIN L10, MITOCHONDRIAL"/>
    <property type="match status" value="1"/>
</dbReference>
<dbReference type="GO" id="GO:0003735">
    <property type="term" value="F:structural constituent of ribosome"/>
    <property type="evidence" value="ECO:0007669"/>
    <property type="project" value="InterPro"/>
</dbReference>
<protein>
    <recommendedName>
        <fullName evidence="5 6">Large ribosomal subunit protein uL10</fullName>
    </recommendedName>
</protein>
<comment type="caution">
    <text evidence="7">The sequence shown here is derived from an EMBL/GenBank/DDBJ whole genome shotgun (WGS) entry which is preliminary data.</text>
</comment>
<dbReference type="GO" id="GO:0006412">
    <property type="term" value="P:translation"/>
    <property type="evidence" value="ECO:0007669"/>
    <property type="project" value="UniProtKB-UniRule"/>
</dbReference>
<dbReference type="InterPro" id="IPR047865">
    <property type="entry name" value="Ribosomal_uL10_bac_type"/>
</dbReference>
<dbReference type="CDD" id="cd05797">
    <property type="entry name" value="Ribosomal_L10"/>
    <property type="match status" value="1"/>
</dbReference>
<comment type="function">
    <text evidence="1 6">Forms part of the ribosomal stalk, playing a central role in the interaction of the ribosome with GTP-bound translation factors.</text>
</comment>
<evidence type="ECO:0000313" key="7">
    <source>
        <dbReference type="EMBL" id="GJM62075.1"/>
    </source>
</evidence>
<dbReference type="InterPro" id="IPR001790">
    <property type="entry name" value="Ribosomal_uL10"/>
</dbReference>
<comment type="similarity">
    <text evidence="2 6">Belongs to the universal ribosomal protein uL10 family.</text>
</comment>
<gene>
    <name evidence="6 7" type="primary">rplJ</name>
    <name evidence="7" type="ORF">PEDI_26270</name>
</gene>
<dbReference type="GO" id="GO:0015934">
    <property type="term" value="C:large ribosomal subunit"/>
    <property type="evidence" value="ECO:0007669"/>
    <property type="project" value="InterPro"/>
</dbReference>
<dbReference type="Proteomes" id="UP001310022">
    <property type="component" value="Unassembled WGS sequence"/>
</dbReference>
<dbReference type="NCBIfam" id="NF000955">
    <property type="entry name" value="PRK00099.1-1"/>
    <property type="match status" value="1"/>
</dbReference>
<keyword evidence="6" id="KW-0694">RNA-binding</keyword>
<evidence type="ECO:0000256" key="6">
    <source>
        <dbReference type="HAMAP-Rule" id="MF_00362"/>
    </source>
</evidence>
<dbReference type="RefSeq" id="WP_053406732.1">
    <property type="nucleotide sequence ID" value="NZ_BQKE01000001.1"/>
</dbReference>
<dbReference type="Pfam" id="PF00466">
    <property type="entry name" value="Ribosomal_L10"/>
    <property type="match status" value="1"/>
</dbReference>
<dbReference type="InterPro" id="IPR043141">
    <property type="entry name" value="Ribosomal_uL10-like_sf"/>
</dbReference>
<comment type="subunit">
    <text evidence="6">Part of the ribosomal stalk of the 50S ribosomal subunit. The N-terminus interacts with L11 and the large rRNA to form the base of the stalk. The C-terminus forms an elongated spine to which L12 dimers bind in a sequential fashion forming a multimeric L10(L12)X complex.</text>
</comment>
<dbReference type="InterPro" id="IPR002363">
    <property type="entry name" value="Ribosomal_uL10_CS_bac"/>
</dbReference>
<keyword evidence="6" id="KW-0699">rRNA-binding</keyword>
<accession>A0AAN4W1A4</accession>
<organism evidence="7 8">
    <name type="scientific">Persicobacter diffluens</name>
    <dbReference type="NCBI Taxonomy" id="981"/>
    <lineage>
        <taxon>Bacteria</taxon>
        <taxon>Pseudomonadati</taxon>
        <taxon>Bacteroidota</taxon>
        <taxon>Cytophagia</taxon>
        <taxon>Cytophagales</taxon>
        <taxon>Persicobacteraceae</taxon>
        <taxon>Persicobacter</taxon>
    </lineage>
</organism>
<keyword evidence="3 6" id="KW-0689">Ribosomal protein</keyword>
<name>A0AAN4W1A4_9BACT</name>
<evidence type="ECO:0000256" key="2">
    <source>
        <dbReference type="ARBA" id="ARBA00008889"/>
    </source>
</evidence>